<protein>
    <submittedName>
        <fullName evidence="2">Uncharacterized protein</fullName>
    </submittedName>
</protein>
<reference evidence="3" key="2">
    <citation type="submission" date="2015-01" db="EMBL/GenBank/DDBJ databases">
        <title>Evolutionary Origins and Diversification of the Mycorrhizal Mutualists.</title>
        <authorList>
            <consortium name="DOE Joint Genome Institute"/>
            <consortium name="Mycorrhizal Genomics Consortium"/>
            <person name="Kohler A."/>
            <person name="Kuo A."/>
            <person name="Nagy L.G."/>
            <person name="Floudas D."/>
            <person name="Copeland A."/>
            <person name="Barry K.W."/>
            <person name="Cichocki N."/>
            <person name="Veneault-Fourrey C."/>
            <person name="LaButti K."/>
            <person name="Lindquist E.A."/>
            <person name="Lipzen A."/>
            <person name="Lundell T."/>
            <person name="Morin E."/>
            <person name="Murat C."/>
            <person name="Riley R."/>
            <person name="Ohm R."/>
            <person name="Sun H."/>
            <person name="Tunlid A."/>
            <person name="Henrissat B."/>
            <person name="Grigoriev I.V."/>
            <person name="Hibbett D.S."/>
            <person name="Martin F."/>
        </authorList>
    </citation>
    <scope>NUCLEOTIDE SEQUENCE [LARGE SCALE GENOMIC DNA]</scope>
    <source>
        <strain evidence="3">Ve08.2h10</strain>
    </source>
</reference>
<dbReference type="Proteomes" id="UP000054538">
    <property type="component" value="Unassembled WGS sequence"/>
</dbReference>
<organism evidence="2 3">
    <name type="scientific">Paxillus rubicundulus Ve08.2h10</name>
    <dbReference type="NCBI Taxonomy" id="930991"/>
    <lineage>
        <taxon>Eukaryota</taxon>
        <taxon>Fungi</taxon>
        <taxon>Dikarya</taxon>
        <taxon>Basidiomycota</taxon>
        <taxon>Agaricomycotina</taxon>
        <taxon>Agaricomycetes</taxon>
        <taxon>Agaricomycetidae</taxon>
        <taxon>Boletales</taxon>
        <taxon>Paxilineae</taxon>
        <taxon>Paxillaceae</taxon>
        <taxon>Paxillus</taxon>
    </lineage>
</organism>
<feature type="compositionally biased region" description="Polar residues" evidence="1">
    <location>
        <begin position="43"/>
        <end position="57"/>
    </location>
</feature>
<proteinExistence type="predicted"/>
<feature type="region of interest" description="Disordered" evidence="1">
    <location>
        <begin position="1"/>
        <end position="95"/>
    </location>
</feature>
<name>A0A0D0BJN4_9AGAM</name>
<dbReference type="AlphaFoldDB" id="A0A0D0BJN4"/>
<dbReference type="HOGENOM" id="CLU_184660_0_0_1"/>
<evidence type="ECO:0000256" key="1">
    <source>
        <dbReference type="SAM" id="MobiDB-lite"/>
    </source>
</evidence>
<keyword evidence="3" id="KW-1185">Reference proteome</keyword>
<accession>A0A0D0BJN4</accession>
<sequence>MQVHNTTHTPAHRELPYRYPTKAHRLTPHTLNTTRRPADPQTRRLQITISGNCSSHPTKAHRLTPHTLNTTRRPADPHTSAPVHRKLPYRVTTQA</sequence>
<evidence type="ECO:0000313" key="2">
    <source>
        <dbReference type="EMBL" id="KIK71862.1"/>
    </source>
</evidence>
<reference evidence="2 3" key="1">
    <citation type="submission" date="2014-04" db="EMBL/GenBank/DDBJ databases">
        <authorList>
            <consortium name="DOE Joint Genome Institute"/>
            <person name="Kuo A."/>
            <person name="Kohler A."/>
            <person name="Jargeat P."/>
            <person name="Nagy L.G."/>
            <person name="Floudas D."/>
            <person name="Copeland A."/>
            <person name="Barry K.W."/>
            <person name="Cichocki N."/>
            <person name="Veneault-Fourrey C."/>
            <person name="LaButti K."/>
            <person name="Lindquist E.A."/>
            <person name="Lipzen A."/>
            <person name="Lundell T."/>
            <person name="Morin E."/>
            <person name="Murat C."/>
            <person name="Sun H."/>
            <person name="Tunlid A."/>
            <person name="Henrissat B."/>
            <person name="Grigoriev I.V."/>
            <person name="Hibbett D.S."/>
            <person name="Martin F."/>
            <person name="Nordberg H.P."/>
            <person name="Cantor M.N."/>
            <person name="Hua S.X."/>
        </authorList>
    </citation>
    <scope>NUCLEOTIDE SEQUENCE [LARGE SCALE GENOMIC DNA]</scope>
    <source>
        <strain evidence="2 3">Ve08.2h10</strain>
    </source>
</reference>
<evidence type="ECO:0000313" key="3">
    <source>
        <dbReference type="Proteomes" id="UP000054538"/>
    </source>
</evidence>
<dbReference type="InParanoid" id="A0A0D0BJN4"/>
<gene>
    <name evidence="2" type="ORF">PAXRUDRAFT_22727</name>
</gene>
<dbReference type="EMBL" id="KN831557">
    <property type="protein sequence ID" value="KIK71862.1"/>
    <property type="molecule type" value="Genomic_DNA"/>
</dbReference>